<dbReference type="EMBL" id="LPXL01000034">
    <property type="protein sequence ID" value="KZD01741.1"/>
    <property type="molecule type" value="Genomic_DNA"/>
</dbReference>
<evidence type="ECO:0000313" key="2">
    <source>
        <dbReference type="Proteomes" id="UP000076167"/>
    </source>
</evidence>
<accession>A0ABR5Y0G6</accession>
<reference evidence="1 2" key="1">
    <citation type="submission" date="2015-12" db="EMBL/GenBank/DDBJ databases">
        <title>Genome sequence of Thalassospira xiamenensis MCCC 1A03005.</title>
        <authorList>
            <person name="Lu L."/>
            <person name="Lai Q."/>
            <person name="Shao Z."/>
            <person name="Qian P."/>
        </authorList>
    </citation>
    <scope>NUCLEOTIDE SEQUENCE [LARGE SCALE GENOMIC DNA]</scope>
    <source>
        <strain evidence="1 2">MCCC 1A03005</strain>
    </source>
</reference>
<organism evidence="1 2">
    <name type="scientific">Thalassospira xiamenensis</name>
    <dbReference type="NCBI Taxonomy" id="220697"/>
    <lineage>
        <taxon>Bacteria</taxon>
        <taxon>Pseudomonadati</taxon>
        <taxon>Pseudomonadota</taxon>
        <taxon>Alphaproteobacteria</taxon>
        <taxon>Rhodospirillales</taxon>
        <taxon>Thalassospiraceae</taxon>
        <taxon>Thalassospira</taxon>
    </lineage>
</organism>
<evidence type="ECO:0000313" key="1">
    <source>
        <dbReference type="EMBL" id="KZD01741.1"/>
    </source>
</evidence>
<dbReference type="RefSeq" id="WP_063092273.1">
    <property type="nucleotide sequence ID" value="NZ_DFMA01000005.1"/>
</dbReference>
<comment type="caution">
    <text evidence="1">The sequence shown here is derived from an EMBL/GenBank/DDBJ whole genome shotgun (WGS) entry which is preliminary data.</text>
</comment>
<dbReference type="Proteomes" id="UP000076167">
    <property type="component" value="Unassembled WGS sequence"/>
</dbReference>
<name>A0ABR5Y0G6_9PROT</name>
<proteinExistence type="predicted"/>
<protein>
    <submittedName>
        <fullName evidence="1">Uncharacterized protein</fullName>
    </submittedName>
</protein>
<gene>
    <name evidence="1" type="ORF">AUP40_02530</name>
</gene>
<keyword evidence="2" id="KW-1185">Reference proteome</keyword>
<sequence>MPEEMNLKLTLQNTSTEPLHLTSLAPQTGWKSAPPHHLAANNQMDCAIVAADELTITLRYGVHHIGLHFGNGKLHVEPGDSKLIRQKLDGHNAELTLAMT</sequence>